<evidence type="ECO:0000313" key="1">
    <source>
        <dbReference type="EMBL" id="KAL0166041.1"/>
    </source>
</evidence>
<organism evidence="1 2">
    <name type="scientific">Cirrhinus mrigala</name>
    <name type="common">Mrigala</name>
    <dbReference type="NCBI Taxonomy" id="683832"/>
    <lineage>
        <taxon>Eukaryota</taxon>
        <taxon>Metazoa</taxon>
        <taxon>Chordata</taxon>
        <taxon>Craniata</taxon>
        <taxon>Vertebrata</taxon>
        <taxon>Euteleostomi</taxon>
        <taxon>Actinopterygii</taxon>
        <taxon>Neopterygii</taxon>
        <taxon>Teleostei</taxon>
        <taxon>Ostariophysi</taxon>
        <taxon>Cypriniformes</taxon>
        <taxon>Cyprinidae</taxon>
        <taxon>Labeoninae</taxon>
        <taxon>Labeonini</taxon>
        <taxon>Cirrhinus</taxon>
    </lineage>
</organism>
<feature type="non-terminal residue" evidence="1">
    <location>
        <position position="1"/>
    </location>
</feature>
<dbReference type="AlphaFoldDB" id="A0ABD0NYL0"/>
<keyword evidence="2" id="KW-1185">Reference proteome</keyword>
<gene>
    <name evidence="1" type="ORF">M9458_037885</name>
</gene>
<dbReference type="PANTHER" id="PTHR15829:SF2">
    <property type="entry name" value="RHO FAMILY-INTERACTING CELL POLARIZATION REGULATOR 2"/>
    <property type="match status" value="1"/>
</dbReference>
<comment type="caution">
    <text evidence="1">The sequence shown here is derived from an EMBL/GenBank/DDBJ whole genome shotgun (WGS) entry which is preliminary data.</text>
</comment>
<feature type="non-terminal residue" evidence="1">
    <location>
        <position position="208"/>
    </location>
</feature>
<proteinExistence type="predicted"/>
<sequence length="208" mass="23264">LPWLVERPALMTLWSDCSGGLFHTTLDRVLKHMHLSFALPLQQILPHSPDSGSESNNNINLQEETSVNVTSAFICLCLHVYPVIRMVVNEMMDRSELSSSLSPSLSPLAQDVLTVFQFHHYTVEHDVTDMEQHLLDLAKEVMLEEALSCGDTERCVKELQEVSVMCLQPRPQTLWAVAALLTSDDPDVMKAATAFFSSAASHKPFRSK</sequence>
<dbReference type="PANTHER" id="PTHR15829">
    <property type="entry name" value="PROTEIN KINASE PKN/PRK1, EFFECTOR"/>
    <property type="match status" value="1"/>
</dbReference>
<evidence type="ECO:0008006" key="3">
    <source>
        <dbReference type="Google" id="ProtNLM"/>
    </source>
</evidence>
<evidence type="ECO:0000313" key="2">
    <source>
        <dbReference type="Proteomes" id="UP001529510"/>
    </source>
</evidence>
<protein>
    <recommendedName>
        <fullName evidence="3">Huntingtin</fullName>
    </recommendedName>
</protein>
<dbReference type="EMBL" id="JAMKFB020000019">
    <property type="protein sequence ID" value="KAL0166041.1"/>
    <property type="molecule type" value="Genomic_DNA"/>
</dbReference>
<name>A0ABD0NYL0_CIRMR</name>
<reference evidence="1 2" key="1">
    <citation type="submission" date="2024-05" db="EMBL/GenBank/DDBJ databases">
        <title>Genome sequencing and assembly of Indian major carp, Cirrhinus mrigala (Hamilton, 1822).</title>
        <authorList>
            <person name="Mohindra V."/>
            <person name="Chowdhury L.M."/>
            <person name="Lal K."/>
            <person name="Jena J.K."/>
        </authorList>
    </citation>
    <scope>NUCLEOTIDE SEQUENCE [LARGE SCALE GENOMIC DNA]</scope>
    <source>
        <strain evidence="1">CM1030</strain>
        <tissue evidence="1">Blood</tissue>
    </source>
</reference>
<accession>A0ABD0NYL0</accession>
<dbReference type="InterPro" id="IPR026136">
    <property type="entry name" value="RIPOR3"/>
</dbReference>
<dbReference type="Proteomes" id="UP001529510">
    <property type="component" value="Unassembled WGS sequence"/>
</dbReference>